<comment type="caution">
    <text evidence="2">The sequence shown here is derived from an EMBL/GenBank/DDBJ whole genome shotgun (WGS) entry which is preliminary data.</text>
</comment>
<evidence type="ECO:0000313" key="2">
    <source>
        <dbReference type="EMBL" id="OGC09713.1"/>
    </source>
</evidence>
<protein>
    <recommendedName>
        <fullName evidence="1">Calcineurin-like phosphoesterase domain-containing protein</fullName>
    </recommendedName>
</protein>
<gene>
    <name evidence="2" type="ORF">A3F86_00810</name>
</gene>
<dbReference type="InterPro" id="IPR050341">
    <property type="entry name" value="PP1_catalytic_subunit"/>
</dbReference>
<dbReference type="EMBL" id="METQ01000017">
    <property type="protein sequence ID" value="OGC09713.1"/>
    <property type="molecule type" value="Genomic_DNA"/>
</dbReference>
<dbReference type="STRING" id="1802568.A3F86_00810"/>
<accession>A0A1F4RQF8</accession>
<dbReference type="PANTHER" id="PTHR11668">
    <property type="entry name" value="SERINE/THREONINE PROTEIN PHOSPHATASE"/>
    <property type="match status" value="1"/>
</dbReference>
<dbReference type="InterPro" id="IPR004843">
    <property type="entry name" value="Calcineurin-like_PHP"/>
</dbReference>
<evidence type="ECO:0000259" key="1">
    <source>
        <dbReference type="Pfam" id="PF00149"/>
    </source>
</evidence>
<proteinExistence type="predicted"/>
<dbReference type="Gene3D" id="3.60.21.10">
    <property type="match status" value="1"/>
</dbReference>
<dbReference type="GO" id="GO:0016787">
    <property type="term" value="F:hydrolase activity"/>
    <property type="evidence" value="ECO:0007669"/>
    <property type="project" value="InterPro"/>
</dbReference>
<dbReference type="SUPFAM" id="SSF56300">
    <property type="entry name" value="Metallo-dependent phosphatases"/>
    <property type="match status" value="1"/>
</dbReference>
<dbReference type="InterPro" id="IPR029052">
    <property type="entry name" value="Metallo-depent_PP-like"/>
</dbReference>
<name>A0A1F4RQF8_UNCSA</name>
<dbReference type="Proteomes" id="UP000179095">
    <property type="component" value="Unassembled WGS sequence"/>
</dbReference>
<evidence type="ECO:0000313" key="3">
    <source>
        <dbReference type="Proteomes" id="UP000179095"/>
    </source>
</evidence>
<dbReference type="Pfam" id="PF00149">
    <property type="entry name" value="Metallophos"/>
    <property type="match status" value="1"/>
</dbReference>
<feature type="domain" description="Calcineurin-like phosphoesterase" evidence="1">
    <location>
        <begin position="101"/>
        <end position="213"/>
    </location>
</feature>
<organism evidence="2 3">
    <name type="scientific">candidate division WOR-1 bacterium RIFCSPLOWO2_12_FULL_45_9</name>
    <dbReference type="NCBI Taxonomy" id="1802568"/>
    <lineage>
        <taxon>Bacteria</taxon>
        <taxon>Bacillati</taxon>
        <taxon>Saganbacteria</taxon>
    </lineage>
</organism>
<dbReference type="PANTHER" id="PTHR11668:SF496">
    <property type="entry name" value="SERINE_THREONINE-PROTEIN PHOSPHATASE"/>
    <property type="match status" value="1"/>
</dbReference>
<reference evidence="2 3" key="1">
    <citation type="journal article" date="2016" name="Nat. Commun.">
        <title>Thousands of microbial genomes shed light on interconnected biogeochemical processes in an aquifer system.</title>
        <authorList>
            <person name="Anantharaman K."/>
            <person name="Brown C.T."/>
            <person name="Hug L.A."/>
            <person name="Sharon I."/>
            <person name="Castelle C.J."/>
            <person name="Probst A.J."/>
            <person name="Thomas B.C."/>
            <person name="Singh A."/>
            <person name="Wilkins M.J."/>
            <person name="Karaoz U."/>
            <person name="Brodie E.L."/>
            <person name="Williams K.H."/>
            <person name="Hubbard S.S."/>
            <person name="Banfield J.F."/>
        </authorList>
    </citation>
    <scope>NUCLEOTIDE SEQUENCE [LARGE SCALE GENOMIC DNA]</scope>
</reference>
<dbReference type="AlphaFoldDB" id="A0A1F4RQF8"/>
<sequence>MAANVGFLSGVISLFRRPIPVSITSPQGAPKTRHIKPVRGLNVAGLSLKFDADPQGCLRKVNDLLSQEIGLRPFNLSRPLAANGQPGAMLEFDFFMKTSVPLIVVGDLHGNEQNLNELLKVYGRKLKKGEVQLVFLGDYIHPENGDLKDMTSSLRVLKALIALKNAYPDRVQCLLGNHDLIYSSAEVRNEIIKQEEQSPNQDTLDLVAGLSNNSPIDFRGVDANMLICKGNSPAMSLQVIEFLRYLIKQMKAENYSEQQIKETLALYQGFFDGCPLSAIWEGEDGAGLLAHSATIRKGVTRKQLTDARLDSKLVEQLLWNRYEHDDPDRAYTEFDSVATAKNLWLVGKNKNRPVCLVGGHTPHGDGKTSIYEMFNSGILPPLYRIIRNLIVHGNVGDFYVLEVGTDGLVDTGNDVHAIYAAYLNAGGI</sequence>